<evidence type="ECO:0000256" key="5">
    <source>
        <dbReference type="ARBA" id="ARBA00023054"/>
    </source>
</evidence>
<keyword evidence="3" id="KW-0547">Nucleotide-binding</keyword>
<dbReference type="InterPro" id="IPR011990">
    <property type="entry name" value="TPR-like_helical_dom_sf"/>
</dbReference>
<dbReference type="InterPro" id="IPR000719">
    <property type="entry name" value="Prot_kinase_dom"/>
</dbReference>
<dbReference type="FunFam" id="3.40.50.300:FF:000385">
    <property type="entry name" value="Structural maintenance of chromosomes 2"/>
    <property type="match status" value="1"/>
</dbReference>
<keyword evidence="6" id="KW-0226">DNA condensation</keyword>
<evidence type="ECO:0000313" key="12">
    <source>
        <dbReference type="Proteomes" id="UP000663853"/>
    </source>
</evidence>
<keyword evidence="4" id="KW-0067">ATP-binding</keyword>
<dbReference type="EMBL" id="CAJMXA010003678">
    <property type="protein sequence ID" value="CAE6510842.1"/>
    <property type="molecule type" value="Genomic_DNA"/>
</dbReference>
<evidence type="ECO:0000259" key="10">
    <source>
        <dbReference type="PROSITE" id="PS50011"/>
    </source>
</evidence>
<accession>A0A8H3HHX7</accession>
<dbReference type="Gene3D" id="1.25.40.10">
    <property type="entry name" value="Tetratricopeptide repeat domain"/>
    <property type="match status" value="1"/>
</dbReference>
<evidence type="ECO:0000256" key="6">
    <source>
        <dbReference type="ARBA" id="ARBA00023067"/>
    </source>
</evidence>
<dbReference type="InterPro" id="IPR027120">
    <property type="entry name" value="Smc2_ABC"/>
</dbReference>
<dbReference type="InterPro" id="IPR010935">
    <property type="entry name" value="SMC_hinge"/>
</dbReference>
<feature type="domain" description="Protein kinase" evidence="10">
    <location>
        <begin position="1709"/>
        <end position="1968"/>
    </location>
</feature>
<dbReference type="Gene3D" id="3.30.70.1620">
    <property type="match status" value="1"/>
</dbReference>
<comment type="similarity">
    <text evidence="2">Belongs to the SMC family. SMC2 subfamily.</text>
</comment>
<feature type="compositionally biased region" description="Basic and acidic residues" evidence="9">
    <location>
        <begin position="469"/>
        <end position="495"/>
    </location>
</feature>
<feature type="region of interest" description="Disordered" evidence="9">
    <location>
        <begin position="466"/>
        <end position="495"/>
    </location>
</feature>
<dbReference type="GO" id="GO:0030261">
    <property type="term" value="P:chromosome condensation"/>
    <property type="evidence" value="ECO:0007669"/>
    <property type="project" value="UniProtKB-KW"/>
</dbReference>
<dbReference type="PANTHER" id="PTHR43977">
    <property type="entry name" value="STRUCTURAL MAINTENANCE OF CHROMOSOMES PROTEIN 3"/>
    <property type="match status" value="1"/>
</dbReference>
<evidence type="ECO:0000256" key="1">
    <source>
        <dbReference type="ARBA" id="ARBA00004123"/>
    </source>
</evidence>
<dbReference type="InterPro" id="IPR003395">
    <property type="entry name" value="RecF/RecN/SMC_N"/>
</dbReference>
<comment type="subcellular location">
    <subcellularLocation>
        <location evidence="1">Nucleus</location>
    </subcellularLocation>
</comment>
<dbReference type="InterPro" id="IPR036277">
    <property type="entry name" value="SMC_hinge_sf"/>
</dbReference>
<dbReference type="GO" id="GO:0007059">
    <property type="term" value="P:chromosome segregation"/>
    <property type="evidence" value="ECO:0007669"/>
    <property type="project" value="UniProtKB-ARBA"/>
</dbReference>
<dbReference type="GO" id="GO:0016887">
    <property type="term" value="F:ATP hydrolysis activity"/>
    <property type="evidence" value="ECO:0007669"/>
    <property type="project" value="InterPro"/>
</dbReference>
<dbReference type="SMART" id="SM00220">
    <property type="entry name" value="S_TKc"/>
    <property type="match status" value="1"/>
</dbReference>
<dbReference type="Gene3D" id="3.40.50.300">
    <property type="entry name" value="P-loop containing nucleotide triphosphate hydrolases"/>
    <property type="match status" value="3"/>
</dbReference>
<evidence type="ECO:0000256" key="8">
    <source>
        <dbReference type="SAM" id="Coils"/>
    </source>
</evidence>
<evidence type="ECO:0000256" key="2">
    <source>
        <dbReference type="ARBA" id="ARBA00005231"/>
    </source>
</evidence>
<evidence type="ECO:0000313" key="11">
    <source>
        <dbReference type="EMBL" id="CAE6510842.1"/>
    </source>
</evidence>
<keyword evidence="7" id="KW-0131">Cell cycle</keyword>
<gene>
    <name evidence="11" type="ORF">RDB_LOCUS127877</name>
</gene>
<dbReference type="Gene3D" id="1.10.287.1490">
    <property type="match status" value="1"/>
</dbReference>
<dbReference type="SUPFAM" id="SSF75553">
    <property type="entry name" value="Smc hinge domain"/>
    <property type="match status" value="1"/>
</dbReference>
<dbReference type="GO" id="GO:0005634">
    <property type="term" value="C:nucleus"/>
    <property type="evidence" value="ECO:0007669"/>
    <property type="project" value="UniProtKB-SubCell"/>
</dbReference>
<reference evidence="11" key="1">
    <citation type="submission" date="2021-01" db="EMBL/GenBank/DDBJ databases">
        <authorList>
            <person name="Kaushik A."/>
        </authorList>
    </citation>
    <scope>NUCLEOTIDE SEQUENCE</scope>
    <source>
        <strain evidence="11">AG6-10EEA</strain>
    </source>
</reference>
<dbReference type="InterPro" id="IPR011009">
    <property type="entry name" value="Kinase-like_dom_sf"/>
</dbReference>
<proteinExistence type="inferred from homology"/>
<organism evidence="11 12">
    <name type="scientific">Rhizoctonia solani</name>
    <dbReference type="NCBI Taxonomy" id="456999"/>
    <lineage>
        <taxon>Eukaryota</taxon>
        <taxon>Fungi</taxon>
        <taxon>Dikarya</taxon>
        <taxon>Basidiomycota</taxon>
        <taxon>Agaricomycotina</taxon>
        <taxon>Agaricomycetes</taxon>
        <taxon>Cantharellales</taxon>
        <taxon>Ceratobasidiaceae</taxon>
        <taxon>Rhizoctonia</taxon>
    </lineage>
</organism>
<dbReference type="InterPro" id="IPR027417">
    <property type="entry name" value="P-loop_NTPase"/>
</dbReference>
<dbReference type="GO" id="GO:0004672">
    <property type="term" value="F:protein kinase activity"/>
    <property type="evidence" value="ECO:0007669"/>
    <property type="project" value="InterPro"/>
</dbReference>
<dbReference type="PROSITE" id="PS50011">
    <property type="entry name" value="PROTEIN_KINASE_DOM"/>
    <property type="match status" value="1"/>
</dbReference>
<dbReference type="Pfam" id="PF00069">
    <property type="entry name" value="Pkinase"/>
    <property type="match status" value="1"/>
</dbReference>
<dbReference type="Pfam" id="PF13374">
    <property type="entry name" value="TPR_10"/>
    <property type="match status" value="1"/>
</dbReference>
<dbReference type="SUPFAM" id="SSF52540">
    <property type="entry name" value="P-loop containing nucleoside triphosphate hydrolases"/>
    <property type="match status" value="2"/>
</dbReference>
<evidence type="ECO:0000256" key="9">
    <source>
        <dbReference type="SAM" id="MobiDB-lite"/>
    </source>
</evidence>
<feature type="coiled-coil region" evidence="8">
    <location>
        <begin position="729"/>
        <end position="928"/>
    </location>
</feature>
<evidence type="ECO:0000256" key="7">
    <source>
        <dbReference type="ARBA" id="ARBA00023306"/>
    </source>
</evidence>
<name>A0A8H3HHX7_9AGAM</name>
<protein>
    <recommendedName>
        <fullName evidence="10">Protein kinase domain-containing protein</fullName>
    </recommendedName>
</protein>
<dbReference type="Proteomes" id="UP000663853">
    <property type="component" value="Unassembled WGS sequence"/>
</dbReference>
<sequence>MKIEELVIEGFKSYPTRTTIRGWDPSFNAITGLNGTGKSNILDAISFVLGLTDYKELRASNWQELIYKKGAAGVTKASVTIVFDNSDPANSPPGMQNLKQITVTRQISIPNKSKYLVNGHVSQQQHVQTLFQSVQLNINNPNFVIRQGKITKVLNMGPREILGLIEEASGTRMYEEKKEKALRTISKKEKKVEDIQSLLEEEINPKLGRLRKEKESYMAYTKAASEAERLGRLVSAFQYKDYSSRLDQRASDISTLSDHKTTLERSRKDRTKEKAKMAEEEAEVTRRRDEEIHKDGKMKVLEEEMTKCEKEVAKVLAQAEIVEGVYEENTTKVEEVKGALVKMNDSLEASRTTLATKSAAFSSAKDAQSAAQQSLTAAEELSQSLSSGLSGMNTYQSSIAEAKNRAAAAGTEATQSAKQLQLAQAEIRDKEVRVKKVETEGREGKAAVEKEKKEIERLRSQLEGMGWTREGREESEREVGKAGDEARRARDEAERYRSSLSQLDFTYSDPTPNFDRSAVLGPLGNLVSLTPEVADKWGTALETCAGGKLYNVVVRDERIGSQLLKHGQLRKRVTLIPLNKISPPRVTPVQIAAAKKIAPGKVFLALELISFPPQARAAMEFAFGDTLICADDDTAKKVTYDPIVRMRSVTIHGSLYDPSGTLSGGSAPQGAGTLKKVQDVIRCEQREKEARAREGELRKKLEEWGKVERELEGREDRVRGMEKGVGGDSSKLTSEIEELKRTIMQLESTITGAKERKQEAEAEAAKLEKDMKEFGGNKESKLKELKADIVKKRSDMTKKTAQVKELQKEVQVAQLELEQMEADIEKAAEEVEVAQTAVKESQDQIRELKGKREKVEKARSIVAAKLDAERAALKKYQTQLDTLAKQIAQIAQRISDIELEIKTADHDLTNATKEKAALESRIAELEKLNPWFEDEKRNFGKPGGEFDFSRMDMQATKEAARKAEEQSKGMKRKVNSKVMHMIEGVEKKDKELQERIAMVQKDKLKIEATIQELDREKMAALEHTWTKVNEQFGQIFAELLPSNFAKLQPPEGKELTEGLEVKVRLGQVWKQSLTELSGGQRSLVALSLIMALLQFKPAPMYILDEIDAALDLSHTQHIGTLFRNRFRGSQFVVVSLKEGLFTNANVLFRTRFRDNTSIVERTAQRSNSALYNEASGSGAGPSRARDASALPSSGHVCPLPSIYFTGGIKAMTHIDGCLLDRRRMQHVYILNGRSGLGKTQIALKYAQTRRRFFSEILFIDGSSRDTVEQSYASFIVCQHRGTTMEDSLRWLSTNKTNWLIILDGANAPELEFRSLLPSCGHGNVIITTQRSTFPSSFEWPRLESRLTRMNQEDSLDLLVKVAGVSLPSPASSQELIDLIEDTQFLPIPLTLAGLYLKRNPNTKFDEACRLYREEFRRVLQEQSAQSQVQRTSSQRLVQVACAIGIRDLNDRASNFLQVLAFMHHRGTSEEIFQRAAERLSSYSSTLPPTETETRVSSVLKTLLQPFLDEESTWNGTPFTLLMAELLDYSFLDFVQPGGFYSIPPCVQATIAEAQISDTQFFCRVATHLLALAIDPARDDYEELRFRRLISAHVNSVLIQGENISLDEAARFVLVYMANGQVEEAETLQLEVLEFRKRMLGEDHYLTLDSQEQLETIYRIRGKDGPDPHLVDEDSVASLPYSQLARPLNDIVKHFTLVSHLRDLTQELGPCPDSRTSWGGIGDVYRAVMQDGTEVAVKTLRRSQSKPDGKIIKYTAREIAAWSKLDHPNILEFLGLAVFQNQLVMVSPWMHCGTVVEYATQRGANRCSLCLQLSSAVAYMHSTRVVHGDIKSANALVSEDGTVKLTDFGLTIVHDPDVYISITEKGGGTERWMAPELLLEDTAVRSEKADVYALGMTFLEIFTGLPPFSNVRRNCAVVAMITRGEKIKYPEEISLYTRHSDRVWDILQQCWQWKPGGRPTAEQIKEAFYEIM</sequence>
<dbReference type="SMART" id="SM00968">
    <property type="entry name" value="SMC_hinge"/>
    <property type="match status" value="1"/>
</dbReference>
<evidence type="ECO:0000256" key="4">
    <source>
        <dbReference type="ARBA" id="ARBA00022840"/>
    </source>
</evidence>
<dbReference type="Gene3D" id="1.20.1060.20">
    <property type="match status" value="1"/>
</dbReference>
<dbReference type="GO" id="GO:0005524">
    <property type="term" value="F:ATP binding"/>
    <property type="evidence" value="ECO:0007669"/>
    <property type="project" value="UniProtKB-KW"/>
</dbReference>
<feature type="coiled-coil region" evidence="8">
    <location>
        <begin position="953"/>
        <end position="1016"/>
    </location>
</feature>
<dbReference type="CDD" id="cd03273">
    <property type="entry name" value="ABC_SMC2_euk"/>
    <property type="match status" value="1"/>
</dbReference>
<dbReference type="Pfam" id="PF06470">
    <property type="entry name" value="SMC_hinge"/>
    <property type="match status" value="1"/>
</dbReference>
<dbReference type="Pfam" id="PF02463">
    <property type="entry name" value="SMC_N"/>
    <property type="match status" value="1"/>
</dbReference>
<evidence type="ECO:0000256" key="3">
    <source>
        <dbReference type="ARBA" id="ARBA00022741"/>
    </source>
</evidence>
<keyword evidence="5 8" id="KW-0175">Coiled coil</keyword>
<dbReference type="GO" id="GO:0005694">
    <property type="term" value="C:chromosome"/>
    <property type="evidence" value="ECO:0007669"/>
    <property type="project" value="InterPro"/>
</dbReference>
<comment type="caution">
    <text evidence="11">The sequence shown here is derived from an EMBL/GenBank/DDBJ whole genome shotgun (WGS) entry which is preliminary data.</text>
</comment>
<feature type="region of interest" description="Disordered" evidence="9">
    <location>
        <begin position="257"/>
        <end position="290"/>
    </location>
</feature>
<dbReference type="SUPFAM" id="SSF56112">
    <property type="entry name" value="Protein kinase-like (PK-like)"/>
    <property type="match status" value="1"/>
</dbReference>
<dbReference type="Gene3D" id="1.10.510.10">
    <property type="entry name" value="Transferase(Phosphotransferase) domain 1"/>
    <property type="match status" value="1"/>
</dbReference>